<keyword evidence="2" id="KW-1185">Reference proteome</keyword>
<proteinExistence type="predicted"/>
<gene>
    <name evidence="1" type="ORF">SAMN00790413_03507</name>
</gene>
<dbReference type="AlphaFoldDB" id="A0A1W1UX25"/>
<accession>A0A1W1UX25</accession>
<evidence type="ECO:0000313" key="1">
    <source>
        <dbReference type="EMBL" id="SMB85698.1"/>
    </source>
</evidence>
<name>A0A1W1UX25_9DEIO</name>
<dbReference type="Proteomes" id="UP000192582">
    <property type="component" value="Unassembled WGS sequence"/>
</dbReference>
<protein>
    <submittedName>
        <fullName evidence="1">Uncharacterized protein</fullName>
    </submittedName>
</protein>
<sequence>MAMRVTPEELHALGERLIYEASIPAHTVVTCSLGKADQEPEGVQDTLFFVAEQARMGEYPAKVAIAVTKITVEEQGTRAAHTALQHLLSRAELGPLFECPPGVQPPVMLLMHHDDVYLGVENHVGLRPYHPPRVIPELSPAEMVAQSLEDLAARLRSGELQPWSISTLGDLKQGIRVLEQDLQGTPGETQPSHLSAMVVTFVDPFAEGGVSEPALPSRQRAIRPQLPEVFLEPEGQSGEFLEVDAEAMAQGILDEMSGRLRRRQTTVWRGMVHGGTVMDVAKAAIWLEREYHDLPGLKGLFLPYLEEPDYLYQGGLLDLETN</sequence>
<organism evidence="1 2">
    <name type="scientific">Deinococcus hopiensis KR-140</name>
    <dbReference type="NCBI Taxonomy" id="695939"/>
    <lineage>
        <taxon>Bacteria</taxon>
        <taxon>Thermotogati</taxon>
        <taxon>Deinococcota</taxon>
        <taxon>Deinococci</taxon>
        <taxon>Deinococcales</taxon>
        <taxon>Deinococcaceae</taxon>
        <taxon>Deinococcus</taxon>
    </lineage>
</organism>
<reference evidence="1 2" key="1">
    <citation type="submission" date="2017-04" db="EMBL/GenBank/DDBJ databases">
        <authorList>
            <person name="Afonso C.L."/>
            <person name="Miller P.J."/>
            <person name="Scott M.A."/>
            <person name="Spackman E."/>
            <person name="Goraichik I."/>
            <person name="Dimitrov K.M."/>
            <person name="Suarez D.L."/>
            <person name="Swayne D.E."/>
        </authorList>
    </citation>
    <scope>NUCLEOTIDE SEQUENCE [LARGE SCALE GENOMIC DNA]</scope>
    <source>
        <strain evidence="1 2">KR-140</strain>
    </source>
</reference>
<dbReference type="EMBL" id="FWWU01000008">
    <property type="protein sequence ID" value="SMB85698.1"/>
    <property type="molecule type" value="Genomic_DNA"/>
</dbReference>
<evidence type="ECO:0000313" key="2">
    <source>
        <dbReference type="Proteomes" id="UP000192582"/>
    </source>
</evidence>